<sequence length="264" mass="27051">MISICPPAYLRISLVLTALFIVVHPVAAQFEVTEATIADLQEGMDAGRTTSAELTAAYLARITAYDQAGPRLNAMIRINPSAIADAEALDAERASQGPRGSLHGIPIILKDNYDTFNMPTTAGTLALAGMLPPDDASQVRLLREAGVVILGKANMHELASGITTVASLGGQTLNPYNLGRNPGGSSGGTGAAIAASFGAIGWGSDTCGSIRIPSAHNNLVGLRPTKGLSSIDGIIPLSHTQDVGGPLARSVHDLAVALDATIGP</sequence>
<dbReference type="Pfam" id="PF01425">
    <property type="entry name" value="Amidase"/>
    <property type="match status" value="1"/>
</dbReference>
<accession>A0A382R788</accession>
<dbReference type="Gene3D" id="3.90.1300.10">
    <property type="entry name" value="Amidase signature (AS) domain"/>
    <property type="match status" value="1"/>
</dbReference>
<dbReference type="PANTHER" id="PTHR42678">
    <property type="entry name" value="AMIDASE"/>
    <property type="match status" value="1"/>
</dbReference>
<proteinExistence type="predicted"/>
<evidence type="ECO:0000313" key="2">
    <source>
        <dbReference type="EMBL" id="SVC93589.1"/>
    </source>
</evidence>
<name>A0A382R788_9ZZZZ</name>
<dbReference type="PANTHER" id="PTHR42678:SF5">
    <property type="entry name" value="GLUTAMYL-TRNA(GLN) AMIDOTRANSFERASE SUBUNIT A"/>
    <property type="match status" value="1"/>
</dbReference>
<gene>
    <name evidence="2" type="ORF">METZ01_LOCUS346443</name>
</gene>
<dbReference type="InterPro" id="IPR036928">
    <property type="entry name" value="AS_sf"/>
</dbReference>
<dbReference type="SUPFAM" id="SSF75304">
    <property type="entry name" value="Amidase signature (AS) enzymes"/>
    <property type="match status" value="1"/>
</dbReference>
<dbReference type="AlphaFoldDB" id="A0A382R788"/>
<feature type="non-terminal residue" evidence="2">
    <location>
        <position position="264"/>
    </location>
</feature>
<dbReference type="EMBL" id="UINC01119627">
    <property type="protein sequence ID" value="SVC93589.1"/>
    <property type="molecule type" value="Genomic_DNA"/>
</dbReference>
<feature type="domain" description="Amidase" evidence="1">
    <location>
        <begin position="53"/>
        <end position="263"/>
    </location>
</feature>
<protein>
    <recommendedName>
        <fullName evidence="1">Amidase domain-containing protein</fullName>
    </recommendedName>
</protein>
<evidence type="ECO:0000259" key="1">
    <source>
        <dbReference type="Pfam" id="PF01425"/>
    </source>
</evidence>
<dbReference type="InterPro" id="IPR023631">
    <property type="entry name" value="Amidase_dom"/>
</dbReference>
<organism evidence="2">
    <name type="scientific">marine metagenome</name>
    <dbReference type="NCBI Taxonomy" id="408172"/>
    <lineage>
        <taxon>unclassified sequences</taxon>
        <taxon>metagenomes</taxon>
        <taxon>ecological metagenomes</taxon>
    </lineage>
</organism>
<reference evidence="2" key="1">
    <citation type="submission" date="2018-05" db="EMBL/GenBank/DDBJ databases">
        <authorList>
            <person name="Lanie J.A."/>
            <person name="Ng W.-L."/>
            <person name="Kazmierczak K.M."/>
            <person name="Andrzejewski T.M."/>
            <person name="Davidsen T.M."/>
            <person name="Wayne K.J."/>
            <person name="Tettelin H."/>
            <person name="Glass J.I."/>
            <person name="Rusch D."/>
            <person name="Podicherti R."/>
            <person name="Tsui H.-C.T."/>
            <person name="Winkler M.E."/>
        </authorList>
    </citation>
    <scope>NUCLEOTIDE SEQUENCE</scope>
</reference>